<keyword evidence="1" id="KW-0732">Signal</keyword>
<name>A0A3M2HN63_9GAMM</name>
<reference evidence="3 4" key="1">
    <citation type="submission" date="2018-10" db="EMBL/GenBank/DDBJ databases">
        <title>Pseudomonas zhaodongensis NEAU-ST5-21(T) genome.</title>
        <authorList>
            <person name="Peng J."/>
            <person name="Liu Z.-P."/>
        </authorList>
    </citation>
    <scope>NUCLEOTIDE SEQUENCE [LARGE SCALE GENOMIC DNA]</scope>
    <source>
        <strain evidence="3 4">NEAU-ST5-21</strain>
    </source>
</reference>
<evidence type="ECO:0000313" key="3">
    <source>
        <dbReference type="EMBL" id="RMH89795.1"/>
    </source>
</evidence>
<dbReference type="AlphaFoldDB" id="A0A3M2HN63"/>
<accession>A0A3M2HN63</accession>
<dbReference type="RefSeq" id="WP_122164990.1">
    <property type="nucleotide sequence ID" value="NZ_CP180504.1"/>
</dbReference>
<dbReference type="EMBL" id="RFFM01000002">
    <property type="protein sequence ID" value="RMH89795.1"/>
    <property type="molecule type" value="Genomic_DNA"/>
</dbReference>
<evidence type="ECO:0000256" key="1">
    <source>
        <dbReference type="SAM" id="SignalP"/>
    </source>
</evidence>
<feature type="domain" description="DUF4124" evidence="2">
    <location>
        <begin position="12"/>
        <end position="57"/>
    </location>
</feature>
<comment type="caution">
    <text evidence="3">The sequence shown here is derived from an EMBL/GenBank/DDBJ whole genome shotgun (WGS) entry which is preliminary data.</text>
</comment>
<organism evidence="3 4">
    <name type="scientific">Stutzerimonas zhaodongensis</name>
    <dbReference type="NCBI Taxonomy" id="1176257"/>
    <lineage>
        <taxon>Bacteria</taxon>
        <taxon>Pseudomonadati</taxon>
        <taxon>Pseudomonadota</taxon>
        <taxon>Gammaproteobacteria</taxon>
        <taxon>Pseudomonadales</taxon>
        <taxon>Pseudomonadaceae</taxon>
        <taxon>Stutzerimonas</taxon>
    </lineage>
</organism>
<gene>
    <name evidence="3" type="ORF">EA797_09595</name>
</gene>
<dbReference type="Proteomes" id="UP000269774">
    <property type="component" value="Unassembled WGS sequence"/>
</dbReference>
<protein>
    <submittedName>
        <fullName evidence="3">DUF4124 domain-containing protein</fullName>
    </submittedName>
</protein>
<evidence type="ECO:0000259" key="2">
    <source>
        <dbReference type="Pfam" id="PF13511"/>
    </source>
</evidence>
<proteinExistence type="predicted"/>
<keyword evidence="4" id="KW-1185">Reference proteome</keyword>
<dbReference type="InterPro" id="IPR025392">
    <property type="entry name" value="DUF4124"/>
</dbReference>
<dbReference type="Pfam" id="PF13511">
    <property type="entry name" value="DUF4124"/>
    <property type="match status" value="1"/>
</dbReference>
<feature type="signal peptide" evidence="1">
    <location>
        <begin position="1"/>
        <end position="21"/>
    </location>
</feature>
<sequence>MNKLIAGSCCVLLLWATPTVATSIYRCSDEYGNLTFTHQGCPTDQAARVQEAVNQTPGSGKAVPLAKPIKRSKARQDVSSGSITVVGTQDDGCGNLITGSAKRDALIKQRVLPGMNRADVESAFGTPDSVTSRNGKVQYRYSNGKGRTRTVNFDQYGCVGGKG</sequence>
<evidence type="ECO:0000313" key="4">
    <source>
        <dbReference type="Proteomes" id="UP000269774"/>
    </source>
</evidence>
<dbReference type="OrthoDB" id="7031901at2"/>
<feature type="chain" id="PRO_5018124299" evidence="1">
    <location>
        <begin position="22"/>
        <end position="163"/>
    </location>
</feature>